<reference evidence="1 2" key="1">
    <citation type="submission" date="2016-11" db="EMBL/GenBank/DDBJ databases">
        <title>Comparative genomics of co-occurring bacteria in distinct bioleaching systems unravels niche-specific adaptation.</title>
        <authorList>
            <person name="Zhang X."/>
            <person name="Liu X."/>
            <person name="Yin H."/>
        </authorList>
    </citation>
    <scope>NUCLEOTIDE SEQUENCE [LARGE SCALE GENOMIC DNA]</scope>
    <source>
        <strain evidence="1 2">DX</strain>
    </source>
</reference>
<comment type="caution">
    <text evidence="1">The sequence shown here is derived from an EMBL/GenBank/DDBJ whole genome shotgun (WGS) entry which is preliminary data.</text>
</comment>
<dbReference type="EMBL" id="MPOJ01000018">
    <property type="protein sequence ID" value="OOH71274.1"/>
    <property type="molecule type" value="Genomic_DNA"/>
</dbReference>
<sequence length="61" mass="7200">MRIFQCPIGIPGEKRPLKRLPELSDCHWAPLPGRFYQWVILTFPGQKNIYKSIISKKKNLF</sequence>
<evidence type="ECO:0000313" key="1">
    <source>
        <dbReference type="EMBL" id="OOH71274.1"/>
    </source>
</evidence>
<name>A0A1V3SU14_9BACT</name>
<organism evidence="1 2">
    <name type="scientific">Leptospirillum ferriphilum</name>
    <dbReference type="NCBI Taxonomy" id="178606"/>
    <lineage>
        <taxon>Bacteria</taxon>
        <taxon>Pseudomonadati</taxon>
        <taxon>Nitrospirota</taxon>
        <taxon>Nitrospiria</taxon>
        <taxon>Nitrospirales</taxon>
        <taxon>Nitrospiraceae</taxon>
        <taxon>Leptospirillum</taxon>
    </lineage>
</organism>
<gene>
    <name evidence="1" type="ORF">BOX24_09610</name>
</gene>
<dbReference type="AlphaFoldDB" id="A0A1V3SU14"/>
<accession>A0A1V3SU14</accession>
<proteinExistence type="predicted"/>
<dbReference type="Proteomes" id="UP000188586">
    <property type="component" value="Unassembled WGS sequence"/>
</dbReference>
<protein>
    <submittedName>
        <fullName evidence="1">Uncharacterized protein</fullName>
    </submittedName>
</protein>
<evidence type="ECO:0000313" key="2">
    <source>
        <dbReference type="Proteomes" id="UP000188586"/>
    </source>
</evidence>